<dbReference type="KEGG" id="mars:A8C75_04690"/>
<keyword evidence="3" id="KW-1185">Reference proteome</keyword>
<feature type="transmembrane region" description="Helical" evidence="1">
    <location>
        <begin position="243"/>
        <end position="268"/>
    </location>
</feature>
<name>A0A1A9EVI1_9GAMM</name>
<feature type="transmembrane region" description="Helical" evidence="1">
    <location>
        <begin position="213"/>
        <end position="231"/>
    </location>
</feature>
<dbReference type="AlphaFoldDB" id="A0A1A9EVI1"/>
<keyword evidence="1" id="KW-1133">Transmembrane helix</keyword>
<organism evidence="2 3">
    <name type="scientific">Marinobacterium aestuarii</name>
    <dbReference type="NCBI Taxonomy" id="1821621"/>
    <lineage>
        <taxon>Bacteria</taxon>
        <taxon>Pseudomonadati</taxon>
        <taxon>Pseudomonadota</taxon>
        <taxon>Gammaproteobacteria</taxon>
        <taxon>Oceanospirillales</taxon>
        <taxon>Oceanospirillaceae</taxon>
        <taxon>Marinobacterium</taxon>
    </lineage>
</organism>
<keyword evidence="1" id="KW-0472">Membrane</keyword>
<sequence>MRKLAELIMRGRSQAILVVFIATMLPMMYWISAAAVGLVTLRRGTSEGAGLLAWSLLPAGAWGLIGDPTPALVILGTYVLAVILRRTVSWGSTLAVLIPVGVIAGIALEQMLREVLGQLVEVVQELLAQSQATVPGAELGADGWYQLLAGGLSASHAAMMLASLVLARWWQSVLYNPGGFREEFHRLRLSPSLTLAVMAVLVLGPQFGLVMVHWLPLLVLPLVFAGLALVHGSVAKRKVGGTWLFMFYMAVVVLGPYLITMLVLLAVIDSLVDIRRRIPAKT</sequence>
<accession>A0A1A9EVI1</accession>
<feature type="transmembrane region" description="Helical" evidence="1">
    <location>
        <begin position="144"/>
        <end position="166"/>
    </location>
</feature>
<dbReference type="EMBL" id="CP015839">
    <property type="protein sequence ID" value="ANG61847.1"/>
    <property type="molecule type" value="Genomic_DNA"/>
</dbReference>
<dbReference type="RefSeq" id="WP_067378825.1">
    <property type="nucleotide sequence ID" value="NZ_CP015839.1"/>
</dbReference>
<feature type="transmembrane region" description="Helical" evidence="1">
    <location>
        <begin position="59"/>
        <end position="81"/>
    </location>
</feature>
<feature type="transmembrane region" description="Helical" evidence="1">
    <location>
        <begin position="187"/>
        <end position="207"/>
    </location>
</feature>
<protein>
    <recommendedName>
        <fullName evidence="4">DUF2232 domain-containing protein</fullName>
    </recommendedName>
</protein>
<evidence type="ECO:0000256" key="1">
    <source>
        <dbReference type="SAM" id="Phobius"/>
    </source>
</evidence>
<dbReference type="STRING" id="1821621.A8C75_04690"/>
<evidence type="ECO:0008006" key="4">
    <source>
        <dbReference type="Google" id="ProtNLM"/>
    </source>
</evidence>
<proteinExistence type="predicted"/>
<dbReference type="OrthoDB" id="5659946at2"/>
<dbReference type="Proteomes" id="UP000078070">
    <property type="component" value="Chromosome"/>
</dbReference>
<reference evidence="3" key="1">
    <citation type="submission" date="2016-05" db="EMBL/GenBank/DDBJ databases">
        <authorList>
            <person name="Baek K."/>
            <person name="Yang S.-J."/>
        </authorList>
    </citation>
    <scope>NUCLEOTIDE SEQUENCE [LARGE SCALE GENOMIC DNA]</scope>
    <source>
        <strain evidence="3">ST58-10</strain>
    </source>
</reference>
<reference evidence="2 3" key="2">
    <citation type="journal article" date="2018" name="Int. J. Syst. Evol. Microbiol.">
        <title>Marinobacterium aestuarii sp. nov., a benzene-degrading marine bacterium isolated from estuary sediment.</title>
        <authorList>
            <person name="Bae S.S."/>
            <person name="Jung J."/>
            <person name="Chung D."/>
            <person name="Baek K."/>
        </authorList>
    </citation>
    <scope>NUCLEOTIDE SEQUENCE [LARGE SCALE GENOMIC DNA]</scope>
    <source>
        <strain evidence="2 3">ST58-10</strain>
    </source>
</reference>
<keyword evidence="1" id="KW-0812">Transmembrane</keyword>
<evidence type="ECO:0000313" key="2">
    <source>
        <dbReference type="EMBL" id="ANG61847.1"/>
    </source>
</evidence>
<feature type="transmembrane region" description="Helical" evidence="1">
    <location>
        <begin position="88"/>
        <end position="108"/>
    </location>
</feature>
<evidence type="ECO:0000313" key="3">
    <source>
        <dbReference type="Proteomes" id="UP000078070"/>
    </source>
</evidence>
<gene>
    <name evidence="2" type="ORF">A8C75_04690</name>
</gene>
<feature type="transmembrane region" description="Helical" evidence="1">
    <location>
        <begin position="15"/>
        <end position="39"/>
    </location>
</feature>